<sequence>MYSSEAVAETPIENEATASSTEPVTEFASLRGIGVDQTLLRAIVDDMGYKSMTPVQSKTINPALKGTDIVAQAKTGTGKTLAFLLPLMQRMIADDPSLATKSAKYVARSNDIRGIVLSPTRELAEQIADEARRLARHTGLVIQSAVGGTQKSMMLRNTRRHGCHLLVATPGRLHDLLSDTSSGIDAPNLSALVLDEADRMLDVGFERELNDIIELLPRPNEKVRQTMLVSATIPDKVIRLTRNMVRHDNFEFVQTIAESDTLTHEHIPQKVVAVSHMHNIFPALFELINKGMAEAAANPDKKPFKAIVYFNTTAMVQIAGEMAFERRRNDRGAIRNYAIHSGLTQSARTRAAESFRKSNSAVLFSSDVTARGMDFPDVTHVIQVDCPRDRETYIHRLGRTGRQEKDGEGWLLLPTINRRVTRNLLHGMPMMPDNSLECASYDLESGDAKPEIMTATNELYARIPRAQLEAAYRTIFNAEKSTREDYVDQMNAWATKGWGWSAPPKVSRSLAVKSGLGRADLNFGSSDDVESGDRDHGRFGRDSNDRDRRRNGSDPFDRMGQEIRRDDVGRSSRGGFRRGGSFRGGNSRRDNSNDRWDSPW</sequence>
<gene>
    <name evidence="1" type="ORF">NQ176_g6420</name>
</gene>
<comment type="caution">
    <text evidence="1">The sequence shown here is derived from an EMBL/GenBank/DDBJ whole genome shotgun (WGS) entry which is preliminary data.</text>
</comment>
<evidence type="ECO:0000313" key="2">
    <source>
        <dbReference type="Proteomes" id="UP001143910"/>
    </source>
</evidence>
<dbReference type="EMBL" id="JANJQO010000922">
    <property type="protein sequence ID" value="KAJ2973777.1"/>
    <property type="molecule type" value="Genomic_DNA"/>
</dbReference>
<organism evidence="1 2">
    <name type="scientific">Zarea fungicola</name>
    <dbReference type="NCBI Taxonomy" id="93591"/>
    <lineage>
        <taxon>Eukaryota</taxon>
        <taxon>Fungi</taxon>
        <taxon>Dikarya</taxon>
        <taxon>Ascomycota</taxon>
        <taxon>Pezizomycotina</taxon>
        <taxon>Sordariomycetes</taxon>
        <taxon>Hypocreomycetidae</taxon>
        <taxon>Hypocreales</taxon>
        <taxon>Cordycipitaceae</taxon>
        <taxon>Zarea</taxon>
    </lineage>
</organism>
<reference evidence="1" key="1">
    <citation type="submission" date="2022-08" db="EMBL/GenBank/DDBJ databases">
        <title>Genome Sequence of Lecanicillium fungicola.</title>
        <authorList>
            <person name="Buettner E."/>
        </authorList>
    </citation>
    <scope>NUCLEOTIDE SEQUENCE</scope>
    <source>
        <strain evidence="1">Babe33</strain>
    </source>
</reference>
<dbReference type="Proteomes" id="UP001143910">
    <property type="component" value="Unassembled WGS sequence"/>
</dbReference>
<evidence type="ECO:0000313" key="1">
    <source>
        <dbReference type="EMBL" id="KAJ2973777.1"/>
    </source>
</evidence>
<protein>
    <submittedName>
        <fullName evidence="1">Uncharacterized protein</fullName>
    </submittedName>
</protein>
<accession>A0ACC1N3D5</accession>
<proteinExistence type="predicted"/>
<name>A0ACC1N3D5_9HYPO</name>
<keyword evidence="2" id="KW-1185">Reference proteome</keyword>